<gene>
    <name evidence="1" type="ORF">JHK62_02255</name>
</gene>
<name>A0ABS0ZIG9_9STRE</name>
<sequence>MTELLPLGTIVYLQDSLTKVMIIGRGPEFNLDDQEVYSDYVGVVYPEGINPDDSIFFNQENIEKVVFEGFKDEEEVEYLTEYKEWENELTVKKAKI</sequence>
<evidence type="ECO:0000313" key="1">
    <source>
        <dbReference type="EMBL" id="MBJ8325503.1"/>
    </source>
</evidence>
<dbReference type="Proteomes" id="UP000653045">
    <property type="component" value="Unassembled WGS sequence"/>
</dbReference>
<organism evidence="1 2">
    <name type="scientific">Streptococcus pacificus</name>
    <dbReference type="NCBI Taxonomy" id="2740577"/>
    <lineage>
        <taxon>Bacteria</taxon>
        <taxon>Bacillati</taxon>
        <taxon>Bacillota</taxon>
        <taxon>Bacilli</taxon>
        <taxon>Lactobacillales</taxon>
        <taxon>Streptococcaceae</taxon>
        <taxon>Streptococcus</taxon>
    </lineage>
</organism>
<dbReference type="EMBL" id="JAENBO010000001">
    <property type="protein sequence ID" value="MBJ8325503.1"/>
    <property type="molecule type" value="Genomic_DNA"/>
</dbReference>
<dbReference type="InterPro" id="IPR025233">
    <property type="entry name" value="DUF4176"/>
</dbReference>
<dbReference type="RefSeq" id="WP_199575051.1">
    <property type="nucleotide sequence ID" value="NZ_JAENBO010000001.1"/>
</dbReference>
<reference evidence="1 2" key="1">
    <citation type="journal article" date="2021" name="Int. J. Syst. Evol. Microbiol.">
        <title>Streptococcus vicugnae sp. nov., isolated from faeces of alpacas (Vicugna pacos) and cattle (Bos taurus), Streptococcus zalophi sp. nov., and Streptococcus pacificus sp. nov., isolated from respiratory tract of California sea lions (Zalophus californianus).</title>
        <authorList>
            <person name="Volokhov D.V."/>
            <person name="Zagorodnyaya T.A."/>
            <person name="Shen Z."/>
            <person name="Blom J."/>
            <person name="Furtak V.A."/>
            <person name="Eisenberg T."/>
            <person name="Fan P."/>
            <person name="Jeong K.C."/>
            <person name="Gao Y."/>
            <person name="Zhang S."/>
            <person name="Amselle M."/>
        </authorList>
    </citation>
    <scope>NUCLEOTIDE SEQUENCE [LARGE SCALE GENOMIC DNA]</scope>
    <source>
        <strain evidence="1 2">CSL7591</strain>
    </source>
</reference>
<accession>A0ABS0ZIG9</accession>
<keyword evidence="2" id="KW-1185">Reference proteome</keyword>
<dbReference type="Pfam" id="PF13780">
    <property type="entry name" value="DUF4176"/>
    <property type="match status" value="1"/>
</dbReference>
<comment type="caution">
    <text evidence="1">The sequence shown here is derived from an EMBL/GenBank/DDBJ whole genome shotgun (WGS) entry which is preliminary data.</text>
</comment>
<evidence type="ECO:0000313" key="2">
    <source>
        <dbReference type="Proteomes" id="UP000653045"/>
    </source>
</evidence>
<proteinExistence type="predicted"/>
<protein>
    <submittedName>
        <fullName evidence="1">DUF4176 domain-containing protein</fullName>
    </submittedName>
</protein>